<protein>
    <submittedName>
        <fullName evidence="1">Uncharacterized protein</fullName>
    </submittedName>
</protein>
<comment type="caution">
    <text evidence="1">The sequence shown here is derived from an EMBL/GenBank/DDBJ whole genome shotgun (WGS) entry which is preliminary data.</text>
</comment>
<name>A0ABM8P903_9BURK</name>
<evidence type="ECO:0000313" key="2">
    <source>
        <dbReference type="Proteomes" id="UP000656319"/>
    </source>
</evidence>
<evidence type="ECO:0000313" key="1">
    <source>
        <dbReference type="EMBL" id="CAD6559526.1"/>
    </source>
</evidence>
<organism evidence="1 2">
    <name type="scientific">Paraburkholderia hiiakae</name>
    <dbReference type="NCBI Taxonomy" id="1081782"/>
    <lineage>
        <taxon>Bacteria</taxon>
        <taxon>Pseudomonadati</taxon>
        <taxon>Pseudomonadota</taxon>
        <taxon>Betaproteobacteria</taxon>
        <taxon>Burkholderiales</taxon>
        <taxon>Burkholderiaceae</taxon>
        <taxon>Paraburkholderia</taxon>
    </lineage>
</organism>
<sequence length="44" mass="4856">MTTLHSLIPDVDVLLALAPILLRFAKQARVNNNNMFTTASHPIP</sequence>
<dbReference type="EMBL" id="CAJHCQ010000027">
    <property type="protein sequence ID" value="CAD6559526.1"/>
    <property type="molecule type" value="Genomic_DNA"/>
</dbReference>
<keyword evidence="2" id="KW-1185">Reference proteome</keyword>
<reference evidence="1 2" key="1">
    <citation type="submission" date="2020-10" db="EMBL/GenBank/DDBJ databases">
        <authorList>
            <person name="Peeters C."/>
        </authorList>
    </citation>
    <scope>NUCLEOTIDE SEQUENCE [LARGE SCALE GENOMIC DNA]</scope>
    <source>
        <strain evidence="1 2">LMG 27952</strain>
    </source>
</reference>
<proteinExistence type="predicted"/>
<dbReference type="Proteomes" id="UP000656319">
    <property type="component" value="Unassembled WGS sequence"/>
</dbReference>
<accession>A0ABM8P903</accession>
<gene>
    <name evidence="1" type="ORF">LMG27952_06885</name>
</gene>